<accession>A0A8H6KTV9</accession>
<dbReference type="InterPro" id="IPR028144">
    <property type="entry name" value="CYSTM_dom"/>
</dbReference>
<comment type="similarity">
    <text evidence="2">Belongs to the CYSTM1 family.</text>
</comment>
<reference evidence="6" key="1">
    <citation type="journal article" date="2020" name="Phytopathology">
        <title>Genome Sequence Resources of Colletotrichum truncatum, C. plurivorum, C. musicola, and C. sojae: Four Species Pathogenic to Soybean (Glycine max).</title>
        <authorList>
            <person name="Rogerio F."/>
            <person name="Boufleur T.R."/>
            <person name="Ciampi-Guillardi M."/>
            <person name="Sukno S.A."/>
            <person name="Thon M.R."/>
            <person name="Massola Junior N.S."/>
            <person name="Baroncelli R."/>
        </authorList>
    </citation>
    <scope>NUCLEOTIDE SEQUENCE</scope>
    <source>
        <strain evidence="6">LFN00145</strain>
    </source>
</reference>
<feature type="compositionally biased region" description="Low complexity" evidence="4">
    <location>
        <begin position="1"/>
        <end position="25"/>
    </location>
</feature>
<dbReference type="EMBL" id="WIGO01000024">
    <property type="protein sequence ID" value="KAF6837584.1"/>
    <property type="molecule type" value="Genomic_DNA"/>
</dbReference>
<dbReference type="SUPFAM" id="SSF81995">
    <property type="entry name" value="beta-sandwich domain of Sec23/24"/>
    <property type="match status" value="1"/>
</dbReference>
<evidence type="ECO:0000313" key="6">
    <source>
        <dbReference type="EMBL" id="KAF6837584.1"/>
    </source>
</evidence>
<dbReference type="AlphaFoldDB" id="A0A8H6KTV9"/>
<proteinExistence type="inferred from homology"/>
<sequence length="158" mass="17068">MASQDYYNQGGYQQQNYAPGGGYPQQPQPAYGPPQGHPQQGGYYPPQGQPPMQYQQQPPPQRGKKSGGGNCLTACLAALCCCCVIDETCECCAECSVCGVRKSGSTDDGKTNCNAVMFSSFNARPTVTGQEEDREWKPLERSRPFPLLNTTAAPRPHG</sequence>
<dbReference type="GO" id="GO:0016020">
    <property type="term" value="C:membrane"/>
    <property type="evidence" value="ECO:0007669"/>
    <property type="project" value="UniProtKB-SubCell"/>
</dbReference>
<feature type="region of interest" description="Disordered" evidence="4">
    <location>
        <begin position="1"/>
        <end position="68"/>
    </location>
</feature>
<keyword evidence="3" id="KW-0472">Membrane</keyword>
<evidence type="ECO:0000313" key="7">
    <source>
        <dbReference type="Proteomes" id="UP000654918"/>
    </source>
</evidence>
<evidence type="ECO:0000256" key="1">
    <source>
        <dbReference type="ARBA" id="ARBA00004370"/>
    </source>
</evidence>
<dbReference type="Pfam" id="PF12734">
    <property type="entry name" value="CYSTM"/>
    <property type="match status" value="1"/>
</dbReference>
<dbReference type="Proteomes" id="UP000654918">
    <property type="component" value="Unassembled WGS sequence"/>
</dbReference>
<keyword evidence="7" id="KW-1185">Reference proteome</keyword>
<protein>
    <recommendedName>
        <fullName evidence="5">Cysteine-rich transmembrane domain-containing protein</fullName>
    </recommendedName>
</protein>
<feature type="domain" description="Cysteine-rich transmembrane" evidence="5">
    <location>
        <begin position="51"/>
        <end position="89"/>
    </location>
</feature>
<gene>
    <name evidence="6" type="ORF">CPLU01_02937</name>
</gene>
<comment type="caution">
    <text evidence="6">The sequence shown here is derived from an EMBL/GenBank/DDBJ whole genome shotgun (WGS) entry which is preliminary data.</text>
</comment>
<organism evidence="6 7">
    <name type="scientific">Colletotrichum plurivorum</name>
    <dbReference type="NCBI Taxonomy" id="2175906"/>
    <lineage>
        <taxon>Eukaryota</taxon>
        <taxon>Fungi</taxon>
        <taxon>Dikarya</taxon>
        <taxon>Ascomycota</taxon>
        <taxon>Pezizomycotina</taxon>
        <taxon>Sordariomycetes</taxon>
        <taxon>Hypocreomycetidae</taxon>
        <taxon>Glomerellales</taxon>
        <taxon>Glomerellaceae</taxon>
        <taxon>Colletotrichum</taxon>
        <taxon>Colletotrichum orchidearum species complex</taxon>
    </lineage>
</organism>
<evidence type="ECO:0000256" key="3">
    <source>
        <dbReference type="ARBA" id="ARBA00023136"/>
    </source>
</evidence>
<evidence type="ECO:0000256" key="4">
    <source>
        <dbReference type="SAM" id="MobiDB-lite"/>
    </source>
</evidence>
<evidence type="ECO:0000256" key="2">
    <source>
        <dbReference type="ARBA" id="ARBA00009444"/>
    </source>
</evidence>
<evidence type="ECO:0000259" key="5">
    <source>
        <dbReference type="Pfam" id="PF12734"/>
    </source>
</evidence>
<feature type="compositionally biased region" description="Basic and acidic residues" evidence="4">
    <location>
        <begin position="134"/>
        <end position="143"/>
    </location>
</feature>
<name>A0A8H6KTV9_9PEZI</name>
<comment type="subcellular location">
    <subcellularLocation>
        <location evidence="1">Membrane</location>
    </subcellularLocation>
</comment>
<feature type="compositionally biased region" description="Pro residues" evidence="4">
    <location>
        <begin position="26"/>
        <end position="36"/>
    </location>
</feature>
<feature type="compositionally biased region" description="Low complexity" evidence="4">
    <location>
        <begin position="37"/>
        <end position="56"/>
    </location>
</feature>
<feature type="region of interest" description="Disordered" evidence="4">
    <location>
        <begin position="125"/>
        <end position="158"/>
    </location>
</feature>